<dbReference type="PANTHER" id="PTHR46182">
    <property type="entry name" value="FI19480P1"/>
    <property type="match status" value="1"/>
</dbReference>
<evidence type="ECO:0008006" key="12">
    <source>
        <dbReference type="Google" id="ProtNLM"/>
    </source>
</evidence>
<evidence type="ECO:0000313" key="10">
    <source>
        <dbReference type="EMBL" id="GAA4265664.1"/>
    </source>
</evidence>
<dbReference type="Gene3D" id="2.60.40.10">
    <property type="entry name" value="Immunoglobulins"/>
    <property type="match status" value="7"/>
</dbReference>
<feature type="domain" description="PKD" evidence="8">
    <location>
        <begin position="1276"/>
        <end position="1353"/>
    </location>
</feature>
<reference evidence="11" key="1">
    <citation type="journal article" date="2019" name="Int. J. Syst. Evol. Microbiol.">
        <title>The Global Catalogue of Microorganisms (GCM) 10K type strain sequencing project: providing services to taxonomists for standard genome sequencing and annotation.</title>
        <authorList>
            <consortium name="The Broad Institute Genomics Platform"/>
            <consortium name="The Broad Institute Genome Sequencing Center for Infectious Disease"/>
            <person name="Wu L."/>
            <person name="Ma J."/>
        </authorList>
    </citation>
    <scope>NUCLEOTIDE SEQUENCE [LARGE SCALE GENOMIC DNA]</scope>
    <source>
        <strain evidence="11">JCM 17442</strain>
    </source>
</reference>
<dbReference type="InterPro" id="IPR035986">
    <property type="entry name" value="PKD_dom_sf"/>
</dbReference>
<dbReference type="InterPro" id="IPR036116">
    <property type="entry name" value="FN3_sf"/>
</dbReference>
<keyword evidence="11" id="KW-1185">Reference proteome</keyword>
<sequence length="1741" mass="176256">MEQSVSSRLRVPSIVAAAVIVLSSFALAVPAHADTAPTDPTDPKTPTTVTADALPTPQINGVVWSQAIVGNTVYAGGQFTTAQPAGAASGVSTVTRTNLLSYNLTTGVLNTSFNPALNGVVRAITASPDGSRIYVGGAFTTVNGANAYRVAALDPTSGALLPGFAPSINSTVNAIAVSGSTVYLGGVFSSVNKETHNKVVALTSAGKNVSPFTANAQGGDVAALAVSPDGTRLVVGGSFTTLNGSSNPGYGLGAVDPTGALLPFAANSVVRDADTSSGITSLVADSTGVYGSGYTFGPGTLEGSFRADWATGNINWVEDCHGDSYSIAVTPNAEYLAGHPHYCGNIAGFPQTDPQANWTFHRAIAFSKTATQTITADPYGYTNWAGTPAPSLLNWYPEFNTGTFTGKTQGPWSVAANSQYVVYGGEFTTVNGVRQQGLARFAVPSIAPKKVGPQASGAQFVPKAVSLTSGTARLSWSANSDQDNSTLTYNVYRNGNITTPVYTTKADSSVWNKPAMGFTDTGLTPGATYTYRLRATDPDGNTVLGDNVSVTVSSAQPSTYATTVLGQGASSFWRLDEGSGTTIYDAAGYSDQVAGSGITRGATGATVDGDTASTFDGSASGFSSTQSPVVGPQTFSVEAWVKTTSTAGGKIVGFGNSSTGTSSSYDRHLYMDPSGRANFGVYDGNTEVLTSPTALNDGKWHQLIGTLSSAGQTFFVDGKRVGSSPNITTAQNYSGYWRIGGDTSWNGNSFLAGSIDDVSVYPTALTQTQANNQFVAAGYASQLNSAPSDNYGSRVFSDNPYLYYRLGDAAGSTTAKDSSLSGTAGVYTGGVTQGTSGAVSGTTDTAATFDGQSGQVDSVQSYNDPEVYSIEAWFKTTTTTGGKIVGFGSSQTGTSGSYDRHIYMQDNGQLVFGTYTGQLNTITTGGAYNDGTWHQVVASQSSDGLKLYVDGALQGQNPQTQAQAYSGYWKIGGDTTWGSSSSYFKGSIDEVSIYDKALSASTVGDHYALGSAGATNQPPVASFTSKTTDLSAALDASGSTDADGTVASYAWDFGDGTSGTGRTPTHAYSTAGTKTVTLTVTDDKGATASYSAQVVVTAPKVNVLPTASFTSTPTDLSSAFDATASSDTDGTVASYAWDFGDGSTGTGVKPTHAYAAAGTYTVKLTVTDNDGGSGTSTASVTVTAPHVNAAPTAVVTTSTSNLKASVDGTASTDSDGSVVGYAWDFGDGATATTAKADHTYVAAGTYTVTLTVTDDKGATGTATTTVTVAPPANVPPTAAFTAASNALVLSADGTASSDSDGTVASYSWSFGDSGTATGRTATHTYAAAGTYTVSLTVTDDKGATGTTTQQVTVAKAPNAAPTASFTSSASNLALSVDGTSSADSDGTVTGYAWSFGDGATASTARASHTYAAAGTYAVKLTVTDNDGATAVQTQNVTVTAPANQAPTAAFTPTVTGLTAALDGSASSDPDGTIASYAWTFGDGASATGKTTSHAYDTAGTYTVTLKVTDDKGATSTATSTVTVTAPANAPFALDAFGRTVSNGWGTADTGGAWARIGSASALSVSGGSGRISLSGPGAQAGAELSTVSQVNTDYRLQFTLDKAATGGGTYITATGRKISTNNEYRSTVRLLSNGTASMNLSAFPNSSTAIALTKDTTLPFTVTAGSSISMRIQVTGTSPTVVKAKAWPTGTAEPSAWTVSATDSSATLQTAGDVGVLAYESGSSTNGAQVVSFQQLSAFKP</sequence>
<keyword evidence="2 7" id="KW-0732">Signal</keyword>
<evidence type="ECO:0000313" key="11">
    <source>
        <dbReference type="Proteomes" id="UP001501594"/>
    </source>
</evidence>
<dbReference type="InterPro" id="IPR029865">
    <property type="entry name" value="KIAA0319-like"/>
</dbReference>
<evidence type="ECO:0000256" key="5">
    <source>
        <dbReference type="ARBA" id="ARBA00023295"/>
    </source>
</evidence>
<protein>
    <recommendedName>
        <fullName evidence="12">PKD repeat protein</fullName>
    </recommendedName>
</protein>
<dbReference type="Pfam" id="PF18911">
    <property type="entry name" value="PKD_4"/>
    <property type="match status" value="6"/>
</dbReference>
<keyword evidence="6" id="KW-0119">Carbohydrate metabolism</keyword>
<evidence type="ECO:0000256" key="2">
    <source>
        <dbReference type="ARBA" id="ARBA00022729"/>
    </source>
</evidence>
<dbReference type="InterPro" id="IPR001791">
    <property type="entry name" value="Laminin_G"/>
</dbReference>
<dbReference type="InterPro" id="IPR006558">
    <property type="entry name" value="LamG-like"/>
</dbReference>
<comment type="caution">
    <text evidence="10">The sequence shown here is derived from an EMBL/GenBank/DDBJ whole genome shotgun (WGS) entry which is preliminary data.</text>
</comment>
<evidence type="ECO:0000256" key="6">
    <source>
        <dbReference type="ARBA" id="ARBA00023326"/>
    </source>
</evidence>
<feature type="domain" description="PKD" evidence="8">
    <location>
        <begin position="1191"/>
        <end position="1268"/>
    </location>
</feature>
<dbReference type="Gene3D" id="2.60.120.200">
    <property type="match status" value="2"/>
</dbReference>
<accession>A0ABP8E0B4</accession>
<dbReference type="CDD" id="cd00063">
    <property type="entry name" value="FN3"/>
    <property type="match status" value="1"/>
</dbReference>
<dbReference type="InterPro" id="IPR013783">
    <property type="entry name" value="Ig-like_fold"/>
</dbReference>
<comment type="subcellular location">
    <subcellularLocation>
        <location evidence="1">Cell projection</location>
    </subcellularLocation>
</comment>
<dbReference type="SUPFAM" id="SSF50969">
    <property type="entry name" value="YVTN repeat-like/Quinoprotein amine dehydrogenase"/>
    <property type="match status" value="1"/>
</dbReference>
<evidence type="ECO:0000256" key="3">
    <source>
        <dbReference type="ARBA" id="ARBA00023157"/>
    </source>
</evidence>
<feature type="signal peptide" evidence="7">
    <location>
        <begin position="1"/>
        <end position="28"/>
    </location>
</feature>
<dbReference type="Pfam" id="PF13385">
    <property type="entry name" value="Laminin_G_3"/>
    <property type="match status" value="2"/>
</dbReference>
<dbReference type="PROSITE" id="PS50093">
    <property type="entry name" value="PKD"/>
    <property type="match status" value="6"/>
</dbReference>
<dbReference type="SUPFAM" id="SSF49899">
    <property type="entry name" value="Concanavalin A-like lectins/glucanases"/>
    <property type="match status" value="2"/>
</dbReference>
<dbReference type="SMART" id="SM00560">
    <property type="entry name" value="LamGL"/>
    <property type="match status" value="2"/>
</dbReference>
<evidence type="ECO:0000259" key="8">
    <source>
        <dbReference type="PROSITE" id="PS50093"/>
    </source>
</evidence>
<keyword evidence="3" id="KW-1015">Disulfide bond</keyword>
<dbReference type="SUPFAM" id="SSF49299">
    <property type="entry name" value="PKD domain"/>
    <property type="match status" value="6"/>
</dbReference>
<dbReference type="InterPro" id="IPR003961">
    <property type="entry name" value="FN3_dom"/>
</dbReference>
<keyword evidence="5" id="KW-0378">Hydrolase</keyword>
<keyword evidence="5" id="KW-0326">Glycosidase</keyword>
<dbReference type="Proteomes" id="UP001501594">
    <property type="component" value="Unassembled WGS sequence"/>
</dbReference>
<feature type="chain" id="PRO_5046535292" description="PKD repeat protein" evidence="7">
    <location>
        <begin position="29"/>
        <end position="1741"/>
    </location>
</feature>
<keyword evidence="4" id="KW-0966">Cell projection</keyword>
<dbReference type="InterPro" id="IPR011044">
    <property type="entry name" value="Quino_amine_DH_bsu"/>
</dbReference>
<dbReference type="SMART" id="SM00060">
    <property type="entry name" value="FN3"/>
    <property type="match status" value="1"/>
</dbReference>
<name>A0ABP8E0B4_9MICO</name>
<organism evidence="10 11">
    <name type="scientific">Frondihabitans peucedani</name>
    <dbReference type="NCBI Taxonomy" id="598626"/>
    <lineage>
        <taxon>Bacteria</taxon>
        <taxon>Bacillati</taxon>
        <taxon>Actinomycetota</taxon>
        <taxon>Actinomycetes</taxon>
        <taxon>Micrococcales</taxon>
        <taxon>Microbacteriaceae</taxon>
        <taxon>Frondihabitans</taxon>
    </lineage>
</organism>
<evidence type="ECO:0000259" key="9">
    <source>
        <dbReference type="PROSITE" id="PS50853"/>
    </source>
</evidence>
<feature type="domain" description="Fibronectin type-III" evidence="9">
    <location>
        <begin position="458"/>
        <end position="558"/>
    </location>
</feature>
<evidence type="ECO:0000256" key="7">
    <source>
        <dbReference type="SAM" id="SignalP"/>
    </source>
</evidence>
<feature type="domain" description="PKD" evidence="8">
    <location>
        <begin position="1442"/>
        <end position="1530"/>
    </location>
</feature>
<dbReference type="SUPFAM" id="SSF49265">
    <property type="entry name" value="Fibronectin type III"/>
    <property type="match status" value="1"/>
</dbReference>
<proteinExistence type="predicted"/>
<feature type="domain" description="PKD" evidence="8">
    <location>
        <begin position="1105"/>
        <end position="1189"/>
    </location>
</feature>
<dbReference type="PANTHER" id="PTHR46182:SF2">
    <property type="entry name" value="FI19480P1"/>
    <property type="match status" value="1"/>
</dbReference>
<dbReference type="InterPro" id="IPR013320">
    <property type="entry name" value="ConA-like_dom_sf"/>
</dbReference>
<evidence type="ECO:0000256" key="1">
    <source>
        <dbReference type="ARBA" id="ARBA00004316"/>
    </source>
</evidence>
<dbReference type="SMART" id="SM00089">
    <property type="entry name" value="PKD"/>
    <property type="match status" value="6"/>
</dbReference>
<dbReference type="InterPro" id="IPR000601">
    <property type="entry name" value="PKD_dom"/>
</dbReference>
<dbReference type="SMART" id="SM00282">
    <property type="entry name" value="LamG"/>
    <property type="match status" value="1"/>
</dbReference>
<dbReference type="CDD" id="cd00146">
    <property type="entry name" value="PKD"/>
    <property type="match status" value="6"/>
</dbReference>
<dbReference type="EMBL" id="BAABAU010000001">
    <property type="protein sequence ID" value="GAA4265664.1"/>
    <property type="molecule type" value="Genomic_DNA"/>
</dbReference>
<feature type="domain" description="PKD" evidence="8">
    <location>
        <begin position="1019"/>
        <end position="1103"/>
    </location>
</feature>
<dbReference type="PROSITE" id="PS50853">
    <property type="entry name" value="FN3"/>
    <property type="match status" value="1"/>
</dbReference>
<dbReference type="RefSeq" id="WP_344794216.1">
    <property type="nucleotide sequence ID" value="NZ_BAABAU010000001.1"/>
</dbReference>
<dbReference type="InterPro" id="IPR022409">
    <property type="entry name" value="PKD/Chitinase_dom"/>
</dbReference>
<feature type="domain" description="PKD" evidence="8">
    <location>
        <begin position="1357"/>
        <end position="1445"/>
    </location>
</feature>
<evidence type="ECO:0000256" key="4">
    <source>
        <dbReference type="ARBA" id="ARBA00023273"/>
    </source>
</evidence>
<keyword evidence="6" id="KW-0624">Polysaccharide degradation</keyword>
<gene>
    <name evidence="10" type="ORF">GCM10022256_12760</name>
</gene>